<proteinExistence type="predicted"/>
<organism evidence="1 2">
    <name type="scientific">Pseudotamlana agarivorans</name>
    <dbReference type="NCBI Taxonomy" id="481183"/>
    <lineage>
        <taxon>Bacteria</taxon>
        <taxon>Pseudomonadati</taxon>
        <taxon>Bacteroidota</taxon>
        <taxon>Flavobacteriia</taxon>
        <taxon>Flavobacteriales</taxon>
        <taxon>Flavobacteriaceae</taxon>
        <taxon>Pseudotamlana</taxon>
    </lineage>
</organism>
<name>A0ACC5U7L0_9FLAO</name>
<protein>
    <submittedName>
        <fullName evidence="1">NAD(P)H-dependent oxidoreductase</fullName>
    </submittedName>
</protein>
<dbReference type="Proteomes" id="UP001647509">
    <property type="component" value="Unassembled WGS sequence"/>
</dbReference>
<reference evidence="1" key="1">
    <citation type="submission" date="2021-05" db="EMBL/GenBank/DDBJ databases">
        <title>Draft genomes of bacteria isolated from model marine particles.</title>
        <authorList>
            <person name="Datta M.S."/>
            <person name="Schwartzman J.A."/>
            <person name="Enke T.N."/>
            <person name="Saavedra J."/>
            <person name="Cermak N."/>
            <person name="Cordero O.X."/>
        </authorList>
    </citation>
    <scope>NUCLEOTIDE SEQUENCE</scope>
    <source>
        <strain evidence="1">I2M19</strain>
    </source>
</reference>
<accession>A0ACC5U7L0</accession>
<dbReference type="EMBL" id="JAHKPD010000011">
    <property type="protein sequence ID" value="MBU2950304.1"/>
    <property type="molecule type" value="Genomic_DNA"/>
</dbReference>
<comment type="caution">
    <text evidence="1">The sequence shown here is derived from an EMBL/GenBank/DDBJ whole genome shotgun (WGS) entry which is preliminary data.</text>
</comment>
<evidence type="ECO:0000313" key="2">
    <source>
        <dbReference type="Proteomes" id="UP001647509"/>
    </source>
</evidence>
<keyword evidence="2" id="KW-1185">Reference proteome</keyword>
<evidence type="ECO:0000313" key="1">
    <source>
        <dbReference type="EMBL" id="MBU2950304.1"/>
    </source>
</evidence>
<gene>
    <name evidence="1" type="ORF">KO493_06315</name>
</gene>
<sequence length="199" mass="23391">MKNILIIKAHPREESFCNELVEKYMEGANKNEVDLRIINLHDLDLEPWLKYTWDTNHDSIPDSEDLRNSKELILWSHHLVFAYPTYWASPPALLKLFLEVIIISHFAFKYHKPYFGKIPNVEKLLTGRTASIISTMDAPPLLMKWIDKDPGGRMMKDIFRFTGIKFKRKYYFGSVVFTDSEKKNKWLEKAILIGKKDSL</sequence>